<dbReference type="CDD" id="cd16841">
    <property type="entry name" value="RraA_family"/>
    <property type="match status" value="1"/>
</dbReference>
<dbReference type="SUPFAM" id="SSF89562">
    <property type="entry name" value="RraA-like"/>
    <property type="match status" value="1"/>
</dbReference>
<evidence type="ECO:0000256" key="9">
    <source>
        <dbReference type="ARBA" id="ARBA00029596"/>
    </source>
</evidence>
<gene>
    <name evidence="14" type="ORF">C3B54_111288</name>
</gene>
<name>A0A2L2BRF5_9MICO</name>
<proteinExistence type="inferred from homology"/>
<evidence type="ECO:0000256" key="7">
    <source>
        <dbReference type="ARBA" id="ARBA00016549"/>
    </source>
</evidence>
<evidence type="ECO:0000256" key="8">
    <source>
        <dbReference type="ARBA" id="ARBA00025046"/>
    </source>
</evidence>
<feature type="binding site" evidence="13">
    <location>
        <position position="130"/>
    </location>
    <ligand>
        <name>substrate</name>
    </ligand>
</feature>
<protein>
    <recommendedName>
        <fullName evidence="7">Putative 4-hydroxy-4-methyl-2-oxoglutarate aldolase</fullName>
        <ecNumber evidence="6">4.1.1.112</ecNumber>
        <ecNumber evidence="5">4.1.3.17</ecNumber>
    </recommendedName>
    <alternativeName>
        <fullName evidence="11">Oxaloacetate decarboxylase</fullName>
    </alternativeName>
    <alternativeName>
        <fullName evidence="9">Regulator of ribonuclease activity homolog</fullName>
    </alternativeName>
    <alternativeName>
        <fullName evidence="10">RraA-like protein</fullName>
    </alternativeName>
</protein>
<organism evidence="14 15">
    <name type="scientific">Pontimonas salivibrio</name>
    <dbReference type="NCBI Taxonomy" id="1159327"/>
    <lineage>
        <taxon>Bacteria</taxon>
        <taxon>Bacillati</taxon>
        <taxon>Actinomycetota</taxon>
        <taxon>Actinomycetes</taxon>
        <taxon>Micrococcales</taxon>
        <taxon>Microbacteriaceae</taxon>
        <taxon>Pontimonas</taxon>
    </lineage>
</organism>
<feature type="binding site" evidence="13">
    <location>
        <begin position="108"/>
        <end position="111"/>
    </location>
    <ligand>
        <name>substrate</name>
    </ligand>
</feature>
<comment type="similarity">
    <text evidence="3">Belongs to the class II aldolase/RraA-like family.</text>
</comment>
<evidence type="ECO:0000313" key="14">
    <source>
        <dbReference type="EMBL" id="AVG24238.1"/>
    </source>
</evidence>
<keyword evidence="13" id="KW-0460">Magnesium</keyword>
<dbReference type="AlphaFoldDB" id="A0A2L2BRF5"/>
<dbReference type="Pfam" id="PF03737">
    <property type="entry name" value="RraA-like"/>
    <property type="match status" value="1"/>
</dbReference>
<evidence type="ECO:0000256" key="13">
    <source>
        <dbReference type="PIRSR" id="PIRSR605493-1"/>
    </source>
</evidence>
<comment type="subunit">
    <text evidence="4">Homotrimer.</text>
</comment>
<dbReference type="Proteomes" id="UP000243077">
    <property type="component" value="Chromosome"/>
</dbReference>
<dbReference type="EC" id="4.1.1.112" evidence="6"/>
<dbReference type="EMBL" id="CP026923">
    <property type="protein sequence ID" value="AVG24238.1"/>
    <property type="molecule type" value="Genomic_DNA"/>
</dbReference>
<evidence type="ECO:0000256" key="2">
    <source>
        <dbReference type="ARBA" id="ARBA00001968"/>
    </source>
</evidence>
<dbReference type="InterPro" id="IPR005493">
    <property type="entry name" value="RraA/RraA-like"/>
</dbReference>
<dbReference type="RefSeq" id="WP_104913745.1">
    <property type="nucleotide sequence ID" value="NZ_CP026923.1"/>
</dbReference>
<sequence>METPHSLSPEQVDFLKSVDSPTIANAIETLNVRDRTVGFLAGDIQCQFPQLGSMVGIALTVEMSDRPGPVEGKTGIWEMWETLEKLPSPNILVIKDASGRPERVAYAGEIMSRLAMRLGAVGMVTDGALRDVSEAEDMGFNYFMKYPVVSHSNFHVTTVARPAHIGGEVISTGDILHGDRNGIVVIPWEVLDDLPSAVEKIRTQETADMDLIASDEFTLDRYKEFRNYGK</sequence>
<evidence type="ECO:0000256" key="3">
    <source>
        <dbReference type="ARBA" id="ARBA00008621"/>
    </source>
</evidence>
<dbReference type="EC" id="4.1.3.17" evidence="5"/>
<dbReference type="PANTHER" id="PTHR33254:SF4">
    <property type="entry name" value="4-HYDROXY-4-METHYL-2-OXOGLUTARATE ALDOLASE 3-RELATED"/>
    <property type="match status" value="1"/>
</dbReference>
<evidence type="ECO:0000256" key="5">
    <source>
        <dbReference type="ARBA" id="ARBA00012213"/>
    </source>
</evidence>
<comment type="cofactor">
    <cofactor evidence="2">
        <name>a divalent metal cation</name>
        <dbReference type="ChEBI" id="CHEBI:60240"/>
    </cofactor>
</comment>
<evidence type="ECO:0000256" key="1">
    <source>
        <dbReference type="ARBA" id="ARBA00001342"/>
    </source>
</evidence>
<dbReference type="GO" id="GO:0047443">
    <property type="term" value="F:4-hydroxy-4-methyl-2-oxoglutarate aldolase activity"/>
    <property type="evidence" value="ECO:0007669"/>
    <property type="project" value="UniProtKB-EC"/>
</dbReference>
<reference evidence="14 15" key="1">
    <citation type="submission" date="2018-02" db="EMBL/GenBank/DDBJ databases">
        <title>Complete genome of the streamlined marine actinobacterium Pontimonas salivibrio CL-TW6 adapted to coastal planktonic lifestype.</title>
        <authorList>
            <person name="Cho B.C."/>
            <person name="Hardies S.C."/>
            <person name="Jang G.I."/>
            <person name="Hwang C.Y."/>
        </authorList>
    </citation>
    <scope>NUCLEOTIDE SEQUENCE [LARGE SCALE GENOMIC DNA]</scope>
    <source>
        <strain evidence="14 15">CL-TW6</strain>
    </source>
</reference>
<evidence type="ECO:0000256" key="6">
    <source>
        <dbReference type="ARBA" id="ARBA00012947"/>
    </source>
</evidence>
<evidence type="ECO:0000256" key="4">
    <source>
        <dbReference type="ARBA" id="ARBA00011233"/>
    </source>
</evidence>
<comment type="function">
    <text evidence="8">Catalyzes the aldol cleavage of 4-hydroxy-4-methyl-2-oxoglutarate (HMG) into 2 molecules of pyruvate. Also contains a secondary oxaloacetate (OAA) decarboxylase activity due to the common pyruvate enolate transition state formed following C-C bond cleavage in the retro-aldol and decarboxylation reactions.</text>
</comment>
<dbReference type="GO" id="GO:0008948">
    <property type="term" value="F:oxaloacetate decarboxylase activity"/>
    <property type="evidence" value="ECO:0007669"/>
    <property type="project" value="UniProtKB-EC"/>
</dbReference>
<evidence type="ECO:0000256" key="10">
    <source>
        <dbReference type="ARBA" id="ARBA00030169"/>
    </source>
</evidence>
<dbReference type="KEGG" id="psai:C3B54_111288"/>
<evidence type="ECO:0000256" key="11">
    <source>
        <dbReference type="ARBA" id="ARBA00032305"/>
    </source>
</evidence>
<dbReference type="PANTHER" id="PTHR33254">
    <property type="entry name" value="4-HYDROXY-4-METHYL-2-OXOGLUTARATE ALDOLASE 3-RELATED"/>
    <property type="match status" value="1"/>
</dbReference>
<feature type="binding site" evidence="13">
    <location>
        <position position="131"/>
    </location>
    <ligand>
        <name>Mg(2+)</name>
        <dbReference type="ChEBI" id="CHEBI:18420"/>
    </ligand>
</feature>
<dbReference type="OrthoDB" id="9805307at2"/>
<evidence type="ECO:0000256" key="12">
    <source>
        <dbReference type="ARBA" id="ARBA00047973"/>
    </source>
</evidence>
<keyword evidence="15" id="KW-1185">Reference proteome</keyword>
<dbReference type="GO" id="GO:0046872">
    <property type="term" value="F:metal ion binding"/>
    <property type="evidence" value="ECO:0007669"/>
    <property type="project" value="UniProtKB-KW"/>
</dbReference>
<evidence type="ECO:0000313" key="15">
    <source>
        <dbReference type="Proteomes" id="UP000243077"/>
    </source>
</evidence>
<dbReference type="Gene3D" id="3.50.30.40">
    <property type="entry name" value="Ribonuclease E inhibitor RraA/RraA-like"/>
    <property type="match status" value="1"/>
</dbReference>
<comment type="catalytic activity">
    <reaction evidence="12">
        <text>oxaloacetate + H(+) = pyruvate + CO2</text>
        <dbReference type="Rhea" id="RHEA:15641"/>
        <dbReference type="ChEBI" id="CHEBI:15361"/>
        <dbReference type="ChEBI" id="CHEBI:15378"/>
        <dbReference type="ChEBI" id="CHEBI:16452"/>
        <dbReference type="ChEBI" id="CHEBI:16526"/>
        <dbReference type="EC" id="4.1.1.112"/>
    </reaction>
</comment>
<dbReference type="InterPro" id="IPR036704">
    <property type="entry name" value="RraA/RraA-like_sf"/>
</dbReference>
<comment type="cofactor">
    <cofactor evidence="13">
        <name>Mg(2+)</name>
        <dbReference type="ChEBI" id="CHEBI:18420"/>
    </cofactor>
</comment>
<accession>A0A2L2BRF5</accession>
<comment type="catalytic activity">
    <reaction evidence="1">
        <text>4-hydroxy-4-methyl-2-oxoglutarate = 2 pyruvate</text>
        <dbReference type="Rhea" id="RHEA:22748"/>
        <dbReference type="ChEBI" id="CHEBI:15361"/>
        <dbReference type="ChEBI" id="CHEBI:58276"/>
        <dbReference type="EC" id="4.1.3.17"/>
    </reaction>
</comment>
<keyword evidence="13" id="KW-0479">Metal-binding</keyword>